<dbReference type="InterPro" id="IPR006208">
    <property type="entry name" value="Glyco_hormone_CN"/>
</dbReference>
<dbReference type="GO" id="GO:0005615">
    <property type="term" value="C:extracellular space"/>
    <property type="evidence" value="ECO:0007669"/>
    <property type="project" value="TreeGrafter"/>
</dbReference>
<reference evidence="7" key="1">
    <citation type="journal article" date="2017" name="J. ISSAAS">
        <title>Ophiuroid Phylotranscriptomics Enables Discovery Of Novel Echinoderm Representatives Of Bilaterian Neuropeptide Families And Reconstruction Of Neuropeptide Precursor Evolution Over ~270 Million Years.</title>
        <authorList>
            <person name="Zandawala M."/>
            <person name="Yanez L.A."/>
            <person name="Moghul I."/>
            <person name="Delroisse J."/>
            <person name="Abylkassimova N."/>
            <person name="Hugall A."/>
            <person name="O'Hara T."/>
            <person name="Elphick M.R."/>
        </authorList>
    </citation>
    <scope>NUCLEOTIDE SEQUENCE</scope>
</reference>
<keyword evidence="5" id="KW-1133">Transmembrane helix</keyword>
<dbReference type="AlphaFoldDB" id="A0A220W0E0"/>
<evidence type="ECO:0000256" key="2">
    <source>
        <dbReference type="ARBA" id="ARBA00022525"/>
    </source>
</evidence>
<accession>A0A220W0E0</accession>
<dbReference type="PROSITE" id="PS01225">
    <property type="entry name" value="CTCK_2"/>
    <property type="match status" value="1"/>
</dbReference>
<dbReference type="Pfam" id="PF00007">
    <property type="entry name" value="Cys_knot"/>
    <property type="match status" value="1"/>
</dbReference>
<keyword evidence="5" id="KW-0812">Transmembrane</keyword>
<dbReference type="PANTHER" id="PTHR31129:SF2">
    <property type="entry name" value="GLYCOPROTEIN HORMONE ALPHA-2"/>
    <property type="match status" value="1"/>
</dbReference>
<keyword evidence="5" id="KW-0472">Membrane</keyword>
<protein>
    <submittedName>
        <fullName evidence="7">Glycoprotein hormone alpha-2.2</fullName>
    </submittedName>
</protein>
<feature type="domain" description="CTCK" evidence="6">
    <location>
        <begin position="63"/>
        <end position="155"/>
    </location>
</feature>
<feature type="transmembrane region" description="Helical" evidence="5">
    <location>
        <begin position="26"/>
        <end position="49"/>
    </location>
</feature>
<dbReference type="Gene3D" id="2.10.90.10">
    <property type="entry name" value="Cystine-knot cytokines"/>
    <property type="match status" value="1"/>
</dbReference>
<sequence length="158" mass="17752">MGEDKDHRCTAEQTTLRWKLPSFWGIRIYALFLLCFYLVFSCILCPPVSSADNSALSWKKPGCHLVGYTKEVKIPGCYTATVAMNACRGFCMTYSFPSDKDTLDRSNGDKYLTSHGSCCTIKSTHDVHVTLQCENDHQYRDTFKSAAKCDCAICDQSD</sequence>
<evidence type="ECO:0000313" key="7">
    <source>
        <dbReference type="EMBL" id="ASK86248.1"/>
    </source>
</evidence>
<keyword evidence="2" id="KW-0964">Secreted</keyword>
<evidence type="ECO:0000259" key="6">
    <source>
        <dbReference type="PROSITE" id="PS01225"/>
    </source>
</evidence>
<keyword evidence="3" id="KW-1015">Disulfide bond</keyword>
<name>A0A220W0E0_9ECHI</name>
<proteinExistence type="evidence at transcript level"/>
<dbReference type="FunFam" id="2.10.90.10:FF:000049">
    <property type="entry name" value="Glycoprotein hormone alpha 2"/>
    <property type="match status" value="1"/>
</dbReference>
<dbReference type="EMBL" id="MF155238">
    <property type="protein sequence ID" value="ASK86248.1"/>
    <property type="molecule type" value="mRNA"/>
</dbReference>
<dbReference type="GO" id="GO:0051427">
    <property type="term" value="F:hormone receptor binding"/>
    <property type="evidence" value="ECO:0007669"/>
    <property type="project" value="TreeGrafter"/>
</dbReference>
<evidence type="ECO:0000256" key="3">
    <source>
        <dbReference type="ARBA" id="ARBA00023157"/>
    </source>
</evidence>
<comment type="caution">
    <text evidence="4">Lacks conserved residue(s) required for the propagation of feature annotation.</text>
</comment>
<organism evidence="7">
    <name type="scientific">Ophionotus victoriae</name>
    <dbReference type="NCBI Taxonomy" id="667017"/>
    <lineage>
        <taxon>Eukaryota</taxon>
        <taxon>Metazoa</taxon>
        <taxon>Echinodermata</taxon>
        <taxon>Eleutherozoa</taxon>
        <taxon>Asterozoa</taxon>
        <taxon>Ophiuroidea</taxon>
        <taxon>Myophiuroidea</taxon>
        <taxon>Metophiurida</taxon>
        <taxon>Ophintegrida</taxon>
        <taxon>Amphilepidida</taxon>
        <taxon>Ophiurina</taxon>
        <taxon>Chilophiurina</taxon>
        <taxon>Ophiuridae</taxon>
        <taxon>Ophiurinae</taxon>
        <taxon>Ophionotus</taxon>
    </lineage>
</organism>
<dbReference type="GO" id="GO:0007166">
    <property type="term" value="P:cell surface receptor signaling pathway"/>
    <property type="evidence" value="ECO:0007669"/>
    <property type="project" value="TreeGrafter"/>
</dbReference>
<evidence type="ECO:0000256" key="1">
    <source>
        <dbReference type="ARBA" id="ARBA00004613"/>
    </source>
</evidence>
<dbReference type="InterPro" id="IPR029034">
    <property type="entry name" value="Cystine-knot_cytokine"/>
</dbReference>
<comment type="subcellular location">
    <subcellularLocation>
        <location evidence="1">Secreted</location>
    </subcellularLocation>
</comment>
<dbReference type="PANTHER" id="PTHR31129">
    <property type="entry name" value="GLYCOPROTEIN HORMONE ALPHA-2"/>
    <property type="match status" value="1"/>
</dbReference>
<dbReference type="InterPro" id="IPR052680">
    <property type="entry name" value="Glyco_Hormone_Alpha"/>
</dbReference>
<evidence type="ECO:0000256" key="4">
    <source>
        <dbReference type="PROSITE-ProRule" id="PRU00039"/>
    </source>
</evidence>
<evidence type="ECO:0000256" key="5">
    <source>
        <dbReference type="SAM" id="Phobius"/>
    </source>
</evidence>
<dbReference type="SUPFAM" id="SSF57501">
    <property type="entry name" value="Cystine-knot cytokines"/>
    <property type="match status" value="1"/>
</dbReference>
<dbReference type="InterPro" id="IPR006207">
    <property type="entry name" value="Cys_knot_C"/>
</dbReference>